<evidence type="ECO:0000313" key="1">
    <source>
        <dbReference type="EMBL" id="GES85799.1"/>
    </source>
</evidence>
<dbReference type="GO" id="GO:0003677">
    <property type="term" value="F:DNA binding"/>
    <property type="evidence" value="ECO:0007669"/>
    <property type="project" value="UniProtKB-KW"/>
</dbReference>
<protein>
    <submittedName>
        <fullName evidence="1">Homeodomain-like protein</fullName>
    </submittedName>
</protein>
<proteinExistence type="predicted"/>
<sequence>MGHVLRTLSKVDWYLDELVYEMKCITGKRVSVAAFWRSLQYLGITRKKLLLGEHYTQNQLIFLDKSAKDERSLTRLYGYSPRNIRAQKKVAFIRGKRYTILPALTLEGFVAVDIFEGSCDRKNLLILFLIK</sequence>
<dbReference type="EMBL" id="BLAL01000157">
    <property type="protein sequence ID" value="GES85799.1"/>
    <property type="molecule type" value="Genomic_DNA"/>
</dbReference>
<comment type="caution">
    <text evidence="1">The sequence shown here is derived from an EMBL/GenBank/DDBJ whole genome shotgun (WGS) entry which is preliminary data.</text>
</comment>
<keyword evidence="1" id="KW-0371">Homeobox</keyword>
<evidence type="ECO:0000313" key="2">
    <source>
        <dbReference type="Proteomes" id="UP000615446"/>
    </source>
</evidence>
<dbReference type="Proteomes" id="UP000615446">
    <property type="component" value="Unassembled WGS sequence"/>
</dbReference>
<gene>
    <name evidence="1" type="ORF">RCL2_001290000</name>
</gene>
<accession>A0A8H3LI32</accession>
<name>A0A8H3LI32_9GLOM</name>
<dbReference type="AlphaFoldDB" id="A0A8H3LI32"/>
<reference evidence="1" key="1">
    <citation type="submission" date="2019-10" db="EMBL/GenBank/DDBJ databases">
        <title>Conservation and host-specific expression of non-tandemly repeated heterogenous ribosome RNA gene in arbuscular mycorrhizal fungi.</title>
        <authorList>
            <person name="Maeda T."/>
            <person name="Kobayashi Y."/>
            <person name="Nakagawa T."/>
            <person name="Ezawa T."/>
            <person name="Yamaguchi K."/>
            <person name="Bino T."/>
            <person name="Nishimoto Y."/>
            <person name="Shigenobu S."/>
            <person name="Kawaguchi M."/>
        </authorList>
    </citation>
    <scope>NUCLEOTIDE SEQUENCE</scope>
    <source>
        <strain evidence="1">HR1</strain>
    </source>
</reference>
<organism evidence="1 2">
    <name type="scientific">Rhizophagus clarus</name>
    <dbReference type="NCBI Taxonomy" id="94130"/>
    <lineage>
        <taxon>Eukaryota</taxon>
        <taxon>Fungi</taxon>
        <taxon>Fungi incertae sedis</taxon>
        <taxon>Mucoromycota</taxon>
        <taxon>Glomeromycotina</taxon>
        <taxon>Glomeromycetes</taxon>
        <taxon>Glomerales</taxon>
        <taxon>Glomeraceae</taxon>
        <taxon>Rhizophagus</taxon>
    </lineage>
</organism>
<keyword evidence="1" id="KW-0238">DNA-binding</keyword>
<dbReference type="OrthoDB" id="2388844at2759"/>